<keyword evidence="3 6" id="KW-1133">Transmembrane helix</keyword>
<feature type="transmembrane region" description="Helical" evidence="6">
    <location>
        <begin position="279"/>
        <end position="297"/>
    </location>
</feature>
<evidence type="ECO:0000313" key="9">
    <source>
        <dbReference type="Proteomes" id="UP000660729"/>
    </source>
</evidence>
<name>A0A8H6R7R1_9PEZI</name>
<feature type="transmembrane region" description="Helical" evidence="6">
    <location>
        <begin position="145"/>
        <end position="170"/>
    </location>
</feature>
<dbReference type="InterPro" id="IPR036259">
    <property type="entry name" value="MFS_trans_sf"/>
</dbReference>
<dbReference type="Pfam" id="PF07690">
    <property type="entry name" value="MFS_1"/>
    <property type="match status" value="1"/>
</dbReference>
<feature type="region of interest" description="Disordered" evidence="5">
    <location>
        <begin position="1"/>
        <end position="38"/>
    </location>
</feature>
<feature type="transmembrane region" description="Helical" evidence="6">
    <location>
        <begin position="359"/>
        <end position="379"/>
    </location>
</feature>
<feature type="transmembrane region" description="Helical" evidence="6">
    <location>
        <begin position="520"/>
        <end position="540"/>
    </location>
</feature>
<dbReference type="Proteomes" id="UP000660729">
    <property type="component" value="Unassembled WGS sequence"/>
</dbReference>
<dbReference type="AlphaFoldDB" id="A0A8H6R7R1"/>
<feature type="transmembrane region" description="Helical" evidence="6">
    <location>
        <begin position="318"/>
        <end position="339"/>
    </location>
</feature>
<feature type="compositionally biased region" description="Polar residues" evidence="5">
    <location>
        <begin position="20"/>
        <end position="31"/>
    </location>
</feature>
<dbReference type="PANTHER" id="PTHR23501">
    <property type="entry name" value="MAJOR FACILITATOR SUPERFAMILY"/>
    <property type="match status" value="1"/>
</dbReference>
<dbReference type="GO" id="GO:0005886">
    <property type="term" value="C:plasma membrane"/>
    <property type="evidence" value="ECO:0007669"/>
    <property type="project" value="TreeGrafter"/>
</dbReference>
<organism evidence="8 9">
    <name type="scientific">Pseudocercospora fuligena</name>
    <dbReference type="NCBI Taxonomy" id="685502"/>
    <lineage>
        <taxon>Eukaryota</taxon>
        <taxon>Fungi</taxon>
        <taxon>Dikarya</taxon>
        <taxon>Ascomycota</taxon>
        <taxon>Pezizomycotina</taxon>
        <taxon>Dothideomycetes</taxon>
        <taxon>Dothideomycetidae</taxon>
        <taxon>Mycosphaerellales</taxon>
        <taxon>Mycosphaerellaceae</taxon>
        <taxon>Pseudocercospora</taxon>
    </lineage>
</organism>
<evidence type="ECO:0000256" key="1">
    <source>
        <dbReference type="ARBA" id="ARBA00004141"/>
    </source>
</evidence>
<dbReference type="FunFam" id="1.20.1250.20:FF:000196">
    <property type="entry name" value="MFS toxin efflux pump (AflT)"/>
    <property type="match status" value="1"/>
</dbReference>
<feature type="transmembrane region" description="Helical" evidence="6">
    <location>
        <begin position="411"/>
        <end position="433"/>
    </location>
</feature>
<dbReference type="PROSITE" id="PS50850">
    <property type="entry name" value="MFS"/>
    <property type="match status" value="1"/>
</dbReference>
<feature type="domain" description="Major facilitator superfamily (MFS) profile" evidence="7">
    <location>
        <begin position="55"/>
        <end position="510"/>
    </location>
</feature>
<evidence type="ECO:0000256" key="4">
    <source>
        <dbReference type="ARBA" id="ARBA00023136"/>
    </source>
</evidence>
<gene>
    <name evidence="8" type="ORF">HII31_13249</name>
</gene>
<feature type="transmembrane region" description="Helical" evidence="6">
    <location>
        <begin position="52"/>
        <end position="78"/>
    </location>
</feature>
<feature type="compositionally biased region" description="Low complexity" evidence="5">
    <location>
        <begin position="1"/>
        <end position="14"/>
    </location>
</feature>
<dbReference type="Gene3D" id="1.20.1250.20">
    <property type="entry name" value="MFS general substrate transporter like domains"/>
    <property type="match status" value="1"/>
</dbReference>
<dbReference type="InterPro" id="IPR011701">
    <property type="entry name" value="MFS"/>
</dbReference>
<feature type="transmembrane region" description="Helical" evidence="6">
    <location>
        <begin position="445"/>
        <end position="464"/>
    </location>
</feature>
<accession>A0A8H6R7R1</accession>
<feature type="transmembrane region" description="Helical" evidence="6">
    <location>
        <begin position="386"/>
        <end position="405"/>
    </location>
</feature>
<dbReference type="PANTHER" id="PTHR23501:SF199">
    <property type="entry name" value="MFS EFFLUX TRANSPORTER INPD-RELATED"/>
    <property type="match status" value="1"/>
</dbReference>
<reference evidence="8" key="1">
    <citation type="submission" date="2020-04" db="EMBL/GenBank/DDBJ databases">
        <title>Draft genome resource of the tomato pathogen Pseudocercospora fuligena.</title>
        <authorList>
            <person name="Zaccaron A."/>
        </authorList>
    </citation>
    <scope>NUCLEOTIDE SEQUENCE</scope>
    <source>
        <strain evidence="8">PF001</strain>
    </source>
</reference>
<dbReference type="FunFam" id="1.20.1720.10:FF:000012">
    <property type="entry name" value="MFS toxin efflux pump (AflT)"/>
    <property type="match status" value="1"/>
</dbReference>
<comment type="caution">
    <text evidence="8">The sequence shown here is derived from an EMBL/GenBank/DDBJ whole genome shotgun (WGS) entry which is preliminary data.</text>
</comment>
<feature type="transmembrane region" description="Helical" evidence="6">
    <location>
        <begin position="248"/>
        <end position="267"/>
    </location>
</feature>
<dbReference type="PRINTS" id="PR01036">
    <property type="entry name" value="TCRTETB"/>
</dbReference>
<sequence>MAAQTPTTQTQPDQHGTVDLQANSGGSQKPSPSDRPRDASDLPVLWLAKFKLTLLTISLCLAVFCQALDNTIIATAIPRITDEFGSLDDVGWYGSGYLLTTCAFQLSYGKLYNLFNVKWVFLVSLGIFELGSLVCGAAPTSTGLIMGRVVAGIGSGGIFAGAVLVIAALVPLDKRSIFNGLFGAMFAVASVAGPLLGGAFTEYVTWRLCFYINLPMGLITAICVLVFLRHTPAPTKASLPFKQKLREFDFIGLAVFLPAIVCLLVAVQSGGSRFSWNSPATIVLFVVAGLLFIVFIGTQIWQQDRATIPPSVVKKRTIWACSIFSFCLFGSFLAITYYIPLWFQAIKGNSATKSGINNLPSILGTVLLSMVSGGAVAALGYYTWACISASVLGAGAGLLTTFVPSTPSRLWIGYQIIYGAGVGLGLQIPLIAVQAVLPTEQVAEGTAIIIFIQTLGGSIFIAVAQNVFNSKLQANIISSGVPLDPGLVLSEGATGLVDAVPAQYLAPLRMAYNDAIVDTFYVALASACLSIVGSALIPWINLKKVKKSENAEKPGTEVLEAAEKPQRSLDGTTENGSAERDKAKEAVNTSKSESDLV</sequence>
<comment type="subcellular location">
    <subcellularLocation>
        <location evidence="1">Membrane</location>
        <topology evidence="1">Multi-pass membrane protein</topology>
    </subcellularLocation>
</comment>
<keyword evidence="4 6" id="KW-0472">Membrane</keyword>
<dbReference type="InterPro" id="IPR020846">
    <property type="entry name" value="MFS_dom"/>
</dbReference>
<dbReference type="SUPFAM" id="SSF103473">
    <property type="entry name" value="MFS general substrate transporter"/>
    <property type="match status" value="1"/>
</dbReference>
<proteinExistence type="predicted"/>
<dbReference type="EMBL" id="JABCIY010000337">
    <property type="protein sequence ID" value="KAF7185402.1"/>
    <property type="molecule type" value="Genomic_DNA"/>
</dbReference>
<evidence type="ECO:0000256" key="2">
    <source>
        <dbReference type="ARBA" id="ARBA00022692"/>
    </source>
</evidence>
<feature type="transmembrane region" description="Helical" evidence="6">
    <location>
        <begin position="177"/>
        <end position="196"/>
    </location>
</feature>
<protein>
    <submittedName>
        <fullName evidence="8">MFS-type efflux pump MFS1</fullName>
    </submittedName>
</protein>
<feature type="region of interest" description="Disordered" evidence="5">
    <location>
        <begin position="548"/>
        <end position="597"/>
    </location>
</feature>
<feature type="compositionally biased region" description="Basic and acidic residues" evidence="5">
    <location>
        <begin position="548"/>
        <end position="567"/>
    </location>
</feature>
<feature type="transmembrane region" description="Helical" evidence="6">
    <location>
        <begin position="120"/>
        <end position="139"/>
    </location>
</feature>
<dbReference type="Gene3D" id="1.20.1720.10">
    <property type="entry name" value="Multidrug resistance protein D"/>
    <property type="match status" value="1"/>
</dbReference>
<evidence type="ECO:0000313" key="8">
    <source>
        <dbReference type="EMBL" id="KAF7185402.1"/>
    </source>
</evidence>
<dbReference type="CDD" id="cd17502">
    <property type="entry name" value="MFS_Azr1_MDR_like"/>
    <property type="match status" value="1"/>
</dbReference>
<dbReference type="OrthoDB" id="10021397at2759"/>
<keyword evidence="2 6" id="KW-0812">Transmembrane</keyword>
<evidence type="ECO:0000256" key="5">
    <source>
        <dbReference type="SAM" id="MobiDB-lite"/>
    </source>
</evidence>
<evidence type="ECO:0000259" key="7">
    <source>
        <dbReference type="PROSITE" id="PS50850"/>
    </source>
</evidence>
<dbReference type="GO" id="GO:0022857">
    <property type="term" value="F:transmembrane transporter activity"/>
    <property type="evidence" value="ECO:0007669"/>
    <property type="project" value="InterPro"/>
</dbReference>
<feature type="transmembrane region" description="Helical" evidence="6">
    <location>
        <begin position="90"/>
        <end position="108"/>
    </location>
</feature>
<evidence type="ECO:0000256" key="3">
    <source>
        <dbReference type="ARBA" id="ARBA00022989"/>
    </source>
</evidence>
<evidence type="ECO:0000256" key="6">
    <source>
        <dbReference type="SAM" id="Phobius"/>
    </source>
</evidence>
<keyword evidence="9" id="KW-1185">Reference proteome</keyword>
<feature type="transmembrane region" description="Helical" evidence="6">
    <location>
        <begin position="208"/>
        <end position="228"/>
    </location>
</feature>